<dbReference type="SUPFAM" id="SSF88713">
    <property type="entry name" value="Glycoside hydrolase/deacetylase"/>
    <property type="match status" value="1"/>
</dbReference>
<dbReference type="PROSITE" id="PS51257">
    <property type="entry name" value="PROKAR_LIPOPROTEIN"/>
    <property type="match status" value="1"/>
</dbReference>
<gene>
    <name evidence="4" type="ORF">ERJ70_08185</name>
</gene>
<protein>
    <submittedName>
        <fullName evidence="4">Polysaccharide deacetylase family protein</fullName>
    </submittedName>
</protein>
<feature type="signal peptide" evidence="2">
    <location>
        <begin position="1"/>
        <end position="26"/>
    </location>
</feature>
<organism evidence="4 5">
    <name type="scientific">Sediminibacillus dalangtanensis</name>
    <dbReference type="NCBI Taxonomy" id="2729421"/>
    <lineage>
        <taxon>Bacteria</taxon>
        <taxon>Bacillati</taxon>
        <taxon>Bacillota</taxon>
        <taxon>Bacilli</taxon>
        <taxon>Bacillales</taxon>
        <taxon>Bacillaceae</taxon>
        <taxon>Sediminibacillus</taxon>
    </lineage>
</organism>
<dbReference type="RefSeq" id="WP_209368526.1">
    <property type="nucleotide sequence ID" value="NZ_CP046956.1"/>
</dbReference>
<dbReference type="CDD" id="cd10917">
    <property type="entry name" value="CE4_NodB_like_6s_7s"/>
    <property type="match status" value="1"/>
</dbReference>
<dbReference type="PROSITE" id="PS51677">
    <property type="entry name" value="NODB"/>
    <property type="match status" value="1"/>
</dbReference>
<dbReference type="Proteomes" id="UP000665043">
    <property type="component" value="Chromosome"/>
</dbReference>
<keyword evidence="5" id="KW-1185">Reference proteome</keyword>
<feature type="domain" description="NodB homology" evidence="3">
    <location>
        <begin position="103"/>
        <end position="283"/>
    </location>
</feature>
<dbReference type="Pfam" id="PF01522">
    <property type="entry name" value="Polysacc_deac_1"/>
    <property type="match status" value="1"/>
</dbReference>
<evidence type="ECO:0000313" key="4">
    <source>
        <dbReference type="EMBL" id="QTM99284.1"/>
    </source>
</evidence>
<feature type="chain" id="PRO_5046484420" evidence="2">
    <location>
        <begin position="27"/>
        <end position="293"/>
    </location>
</feature>
<dbReference type="PANTHER" id="PTHR10587">
    <property type="entry name" value="GLYCOSYL TRANSFERASE-RELATED"/>
    <property type="match status" value="1"/>
</dbReference>
<feature type="region of interest" description="Disordered" evidence="1">
    <location>
        <begin position="25"/>
        <end position="82"/>
    </location>
</feature>
<keyword evidence="2" id="KW-0732">Signal</keyword>
<dbReference type="InterPro" id="IPR011330">
    <property type="entry name" value="Glyco_hydro/deAcase_b/a-brl"/>
</dbReference>
<reference evidence="4 5" key="1">
    <citation type="submission" date="2019-12" db="EMBL/GenBank/DDBJ databases">
        <title>The whole genome sequencing of a strain isolated from a Mars analog, Dalangtan Playa.</title>
        <authorList>
            <person name="Huang T."/>
        </authorList>
    </citation>
    <scope>NUCLEOTIDE SEQUENCE [LARGE SCALE GENOMIC DNA]</scope>
    <source>
        <strain evidence="4 5">DP4-553-S</strain>
    </source>
</reference>
<feature type="compositionally biased region" description="Acidic residues" evidence="1">
    <location>
        <begin position="37"/>
        <end position="55"/>
    </location>
</feature>
<name>A0ABX7VQZ5_9BACI</name>
<dbReference type="InterPro" id="IPR050248">
    <property type="entry name" value="Polysacc_deacetylase_ArnD"/>
</dbReference>
<proteinExistence type="predicted"/>
<evidence type="ECO:0000256" key="2">
    <source>
        <dbReference type="SAM" id="SignalP"/>
    </source>
</evidence>
<evidence type="ECO:0000256" key="1">
    <source>
        <dbReference type="SAM" id="MobiDB-lite"/>
    </source>
</evidence>
<evidence type="ECO:0000313" key="5">
    <source>
        <dbReference type="Proteomes" id="UP000665043"/>
    </source>
</evidence>
<dbReference type="EMBL" id="CP046956">
    <property type="protein sequence ID" value="QTM99284.1"/>
    <property type="molecule type" value="Genomic_DNA"/>
</dbReference>
<dbReference type="Gene3D" id="3.20.20.370">
    <property type="entry name" value="Glycoside hydrolase/deacetylase"/>
    <property type="match status" value="1"/>
</dbReference>
<accession>A0ABX7VQZ5</accession>
<sequence length="293" mass="33234">MKKLKILWIGIIGVLLLAGCSHLSTSAGPDKESQQSENEEDTQEQTDEDNVSEGQEEQKDTGENEVQETVQPESGSADSVIEPKYELTDTWSIKPIKDQAEENVVLLTIDDAPDKHALEMAKTLKELDAKAIFFVNGHFLEREEQKQVLKKIHDMGFLIGNHTYHHQALVDATKEEQKKEIVRLNDLIEDIIGERPKFFRAPNGQNTDYSKQVAKEEGMLLMNWSYGYDWNEEYMDEDALADIMVNTELLGNGANLLMHDREWTANALEEIVSGLREKGYEIVDPGLIRTADE</sequence>
<feature type="compositionally biased region" description="Polar residues" evidence="1">
    <location>
        <begin position="67"/>
        <end position="77"/>
    </location>
</feature>
<evidence type="ECO:0000259" key="3">
    <source>
        <dbReference type="PROSITE" id="PS51677"/>
    </source>
</evidence>
<dbReference type="InterPro" id="IPR002509">
    <property type="entry name" value="NODB_dom"/>
</dbReference>